<keyword evidence="8" id="KW-0653">Protein transport</keyword>
<dbReference type="GO" id="GO:0071973">
    <property type="term" value="P:bacterial-type flagellum-dependent cell motility"/>
    <property type="evidence" value="ECO:0007669"/>
    <property type="project" value="InterPro"/>
</dbReference>
<dbReference type="InterPro" id="IPR012823">
    <property type="entry name" value="Flagell_FliJ"/>
</dbReference>
<evidence type="ECO:0000313" key="12">
    <source>
        <dbReference type="EMBL" id="ROH87847.1"/>
    </source>
</evidence>
<dbReference type="GO" id="GO:0009288">
    <property type="term" value="C:bacterial-type flagellum"/>
    <property type="evidence" value="ECO:0007669"/>
    <property type="project" value="InterPro"/>
</dbReference>
<evidence type="ECO:0000256" key="3">
    <source>
        <dbReference type="ARBA" id="ARBA00020392"/>
    </source>
</evidence>
<keyword evidence="13" id="KW-1185">Reference proteome</keyword>
<sequence length="190" mass="21277">MAADREVPQPGCPGWRGIWRKSGAAASAARPGSRHMTSPLPGLNRFEPLRQRAAGLEDQAAKLLAEALRRHAQAESRHAELCRYEAEYAERPLPETTGVNNLRHNAAFLARLREAVRFQTERLAGSVQEVDQARAHWLATHREVEKLDRLIAQTAQEARQKDARRQGREMDENAVRGYMARRLLAADGSA</sequence>
<comment type="caution">
    <text evidence="12">The sequence shown here is derived from an EMBL/GenBank/DDBJ whole genome shotgun (WGS) entry which is preliminary data.</text>
</comment>
<dbReference type="GO" id="GO:0015031">
    <property type="term" value="P:protein transport"/>
    <property type="evidence" value="ECO:0007669"/>
    <property type="project" value="UniProtKB-KW"/>
</dbReference>
<organism evidence="12 13">
    <name type="scientific">Stagnimonas aquatica</name>
    <dbReference type="NCBI Taxonomy" id="2689987"/>
    <lineage>
        <taxon>Bacteria</taxon>
        <taxon>Pseudomonadati</taxon>
        <taxon>Pseudomonadota</taxon>
        <taxon>Gammaproteobacteria</taxon>
        <taxon>Nevskiales</taxon>
        <taxon>Nevskiaceae</taxon>
        <taxon>Stagnimonas</taxon>
    </lineage>
</organism>
<keyword evidence="12" id="KW-0969">Cilium</keyword>
<feature type="compositionally biased region" description="Low complexity" evidence="11">
    <location>
        <begin position="22"/>
        <end position="31"/>
    </location>
</feature>
<evidence type="ECO:0000256" key="8">
    <source>
        <dbReference type="ARBA" id="ARBA00022927"/>
    </source>
</evidence>
<dbReference type="Gene3D" id="1.10.287.1700">
    <property type="match status" value="1"/>
</dbReference>
<dbReference type="GO" id="GO:0044781">
    <property type="term" value="P:bacterial-type flagellum organization"/>
    <property type="evidence" value="ECO:0007669"/>
    <property type="project" value="UniProtKB-KW"/>
</dbReference>
<keyword evidence="6" id="KW-0145">Chemotaxis</keyword>
<reference evidence="12 13" key="1">
    <citation type="submission" date="2018-10" db="EMBL/GenBank/DDBJ databases">
        <authorList>
            <person name="Chen W.-M."/>
        </authorList>
    </citation>
    <scope>NUCLEOTIDE SEQUENCE [LARGE SCALE GENOMIC DNA]</scope>
    <source>
        <strain evidence="12 13">THS-13</strain>
    </source>
</reference>
<feature type="region of interest" description="Disordered" evidence="11">
    <location>
        <begin position="22"/>
        <end position="44"/>
    </location>
</feature>
<comment type="similarity">
    <text evidence="2">Belongs to the FliJ family.</text>
</comment>
<dbReference type="InterPro" id="IPR053716">
    <property type="entry name" value="Flag_assembly_chemotaxis_eff"/>
</dbReference>
<accession>A0A3N0V4W6</accession>
<keyword evidence="5" id="KW-1003">Cell membrane</keyword>
<evidence type="ECO:0000256" key="6">
    <source>
        <dbReference type="ARBA" id="ARBA00022500"/>
    </source>
</evidence>
<keyword evidence="4" id="KW-0813">Transport</keyword>
<evidence type="ECO:0000256" key="5">
    <source>
        <dbReference type="ARBA" id="ARBA00022475"/>
    </source>
</evidence>
<evidence type="ECO:0000256" key="9">
    <source>
        <dbReference type="ARBA" id="ARBA00023136"/>
    </source>
</evidence>
<evidence type="ECO:0000313" key="13">
    <source>
        <dbReference type="Proteomes" id="UP000282106"/>
    </source>
</evidence>
<name>A0A3N0V4W6_9GAMM</name>
<evidence type="ECO:0000256" key="4">
    <source>
        <dbReference type="ARBA" id="ARBA00022448"/>
    </source>
</evidence>
<keyword evidence="9" id="KW-0472">Membrane</keyword>
<dbReference type="GO" id="GO:0005886">
    <property type="term" value="C:plasma membrane"/>
    <property type="evidence" value="ECO:0007669"/>
    <property type="project" value="UniProtKB-SubCell"/>
</dbReference>
<dbReference type="InParanoid" id="A0A3N0V4W6"/>
<dbReference type="GO" id="GO:0006935">
    <property type="term" value="P:chemotaxis"/>
    <property type="evidence" value="ECO:0007669"/>
    <property type="project" value="UniProtKB-KW"/>
</dbReference>
<dbReference type="EMBL" id="RJVO01000007">
    <property type="protein sequence ID" value="ROH87847.1"/>
    <property type="molecule type" value="Genomic_DNA"/>
</dbReference>
<dbReference type="Proteomes" id="UP000282106">
    <property type="component" value="Unassembled WGS sequence"/>
</dbReference>
<evidence type="ECO:0000256" key="1">
    <source>
        <dbReference type="ARBA" id="ARBA00004413"/>
    </source>
</evidence>
<dbReference type="NCBIfam" id="TIGR02473">
    <property type="entry name" value="flagell_FliJ"/>
    <property type="match status" value="1"/>
</dbReference>
<dbReference type="Pfam" id="PF02050">
    <property type="entry name" value="FliJ"/>
    <property type="match status" value="1"/>
</dbReference>
<evidence type="ECO:0000256" key="7">
    <source>
        <dbReference type="ARBA" id="ARBA00022795"/>
    </source>
</evidence>
<dbReference type="AlphaFoldDB" id="A0A3N0V4W6"/>
<dbReference type="PANTHER" id="PTHR38786">
    <property type="entry name" value="FLAGELLAR FLIJ PROTEIN"/>
    <property type="match status" value="1"/>
</dbReference>
<gene>
    <name evidence="12" type="primary">fliJ</name>
    <name evidence="12" type="ORF">ED208_14145</name>
</gene>
<dbReference type="PANTHER" id="PTHR38786:SF1">
    <property type="entry name" value="FLAGELLAR FLIJ PROTEIN"/>
    <property type="match status" value="1"/>
</dbReference>
<evidence type="ECO:0000256" key="10">
    <source>
        <dbReference type="ARBA" id="ARBA00023225"/>
    </source>
</evidence>
<protein>
    <recommendedName>
        <fullName evidence="3">Flagellar FliJ protein</fullName>
    </recommendedName>
</protein>
<keyword evidence="10" id="KW-1006">Bacterial flagellum protein export</keyword>
<keyword evidence="12" id="KW-0966">Cell projection</keyword>
<dbReference type="InterPro" id="IPR052570">
    <property type="entry name" value="FliJ"/>
</dbReference>
<keyword evidence="7" id="KW-1005">Bacterial flagellum biogenesis</keyword>
<evidence type="ECO:0000256" key="11">
    <source>
        <dbReference type="SAM" id="MobiDB-lite"/>
    </source>
</evidence>
<proteinExistence type="inferred from homology"/>
<keyword evidence="12" id="KW-0282">Flagellum</keyword>
<evidence type="ECO:0000256" key="2">
    <source>
        <dbReference type="ARBA" id="ARBA00010004"/>
    </source>
</evidence>
<comment type="subcellular location">
    <subcellularLocation>
        <location evidence="1">Cell membrane</location>
        <topology evidence="1">Peripheral membrane protein</topology>
        <orientation evidence="1">Cytoplasmic side</orientation>
    </subcellularLocation>
</comment>